<dbReference type="RefSeq" id="WP_251918427.1">
    <property type="nucleotide sequence ID" value="NZ_JAMRXG010000027.1"/>
</dbReference>
<dbReference type="EMBL" id="JAMRXG010000027">
    <property type="protein sequence ID" value="MCM6778801.1"/>
    <property type="molecule type" value="Genomic_DNA"/>
</dbReference>
<dbReference type="InterPro" id="IPR014465">
    <property type="entry name" value="UCP012622"/>
</dbReference>
<keyword evidence="3" id="KW-1185">Reference proteome</keyword>
<evidence type="ECO:0000259" key="1">
    <source>
        <dbReference type="Pfam" id="PF04167"/>
    </source>
</evidence>
<dbReference type="Gene3D" id="2.40.380.10">
    <property type="entry name" value="FomD-like"/>
    <property type="match status" value="1"/>
</dbReference>
<sequence>MTRAQTDRAQTVHLHRPKVEYFDVADLTNIDPKGFVRAVERYHVEPWGLYMARPADHVEFHYLESWLLPALGLRATVFHYNPGYTRRQDYYLDIGEFGEVEPGRWRSIDHYLDIVVRNDHDARLLDIDELLAAHAAGYLDLAAAQQAVTVATATIDGLARHGHNFDRWLTSLDIELTWVRS</sequence>
<dbReference type="InterPro" id="IPR035930">
    <property type="entry name" value="FomD-like_sf"/>
</dbReference>
<dbReference type="SUPFAM" id="SSF159234">
    <property type="entry name" value="FomD-like"/>
    <property type="match status" value="1"/>
</dbReference>
<name>A0A9X2EIN3_9NOCA</name>
<dbReference type="PIRSF" id="PIRSF012622">
    <property type="entry name" value="UCP012622"/>
    <property type="match status" value="1"/>
</dbReference>
<proteinExistence type="predicted"/>
<accession>A0A9X2EIN3</accession>
<dbReference type="InterPro" id="IPR007295">
    <property type="entry name" value="DUF402"/>
</dbReference>
<dbReference type="Proteomes" id="UP001139157">
    <property type="component" value="Unassembled WGS sequence"/>
</dbReference>
<evidence type="ECO:0000313" key="3">
    <source>
        <dbReference type="Proteomes" id="UP001139157"/>
    </source>
</evidence>
<reference evidence="2" key="1">
    <citation type="submission" date="2022-06" db="EMBL/GenBank/DDBJ databases">
        <title>Novel species in genus nocardia.</title>
        <authorList>
            <person name="Li F."/>
        </authorList>
    </citation>
    <scope>NUCLEOTIDE SEQUENCE</scope>
    <source>
        <strain evidence="2">CDC141</strain>
    </source>
</reference>
<feature type="domain" description="DUF402" evidence="1">
    <location>
        <begin position="34"/>
        <end position="163"/>
    </location>
</feature>
<organism evidence="2 3">
    <name type="scientific">Nocardia pulmonis</name>
    <dbReference type="NCBI Taxonomy" id="2951408"/>
    <lineage>
        <taxon>Bacteria</taxon>
        <taxon>Bacillati</taxon>
        <taxon>Actinomycetota</taxon>
        <taxon>Actinomycetes</taxon>
        <taxon>Mycobacteriales</taxon>
        <taxon>Nocardiaceae</taxon>
        <taxon>Nocardia</taxon>
    </lineage>
</organism>
<comment type="caution">
    <text evidence="2">The sequence shown here is derived from an EMBL/GenBank/DDBJ whole genome shotgun (WGS) entry which is preliminary data.</text>
</comment>
<protein>
    <submittedName>
        <fullName evidence="2">DUF402 domain-containing protein</fullName>
    </submittedName>
</protein>
<gene>
    <name evidence="2" type="ORF">NDR86_35515</name>
</gene>
<evidence type="ECO:0000313" key="2">
    <source>
        <dbReference type="EMBL" id="MCM6778801.1"/>
    </source>
</evidence>
<dbReference type="Pfam" id="PF04167">
    <property type="entry name" value="DUF402"/>
    <property type="match status" value="1"/>
</dbReference>
<dbReference type="AlphaFoldDB" id="A0A9X2EIN3"/>